<comment type="similarity">
    <text evidence="5">Belongs to the YciB family.</text>
</comment>
<feature type="transmembrane region" description="Helical" evidence="5">
    <location>
        <begin position="102"/>
        <end position="120"/>
    </location>
</feature>
<proteinExistence type="inferred from homology"/>
<evidence type="ECO:0000256" key="2">
    <source>
        <dbReference type="ARBA" id="ARBA00022692"/>
    </source>
</evidence>
<feature type="transmembrane region" description="Helical" evidence="5">
    <location>
        <begin position="140"/>
        <end position="158"/>
    </location>
</feature>
<keyword evidence="1 5" id="KW-1003">Cell membrane</keyword>
<feature type="transmembrane region" description="Helical" evidence="5">
    <location>
        <begin position="170"/>
        <end position="191"/>
    </location>
</feature>
<dbReference type="PANTHER" id="PTHR36917:SF1">
    <property type="entry name" value="INNER MEMBRANE-SPANNING PROTEIN YCIB"/>
    <property type="match status" value="1"/>
</dbReference>
<keyword evidence="4 5" id="KW-0472">Membrane</keyword>
<dbReference type="GO" id="GO:0005886">
    <property type="term" value="C:plasma membrane"/>
    <property type="evidence" value="ECO:0007669"/>
    <property type="project" value="UniProtKB-SubCell"/>
</dbReference>
<comment type="subcellular location">
    <subcellularLocation>
        <location evidence="5">Cell inner membrane</location>
        <topology evidence="5">Multi-pass membrane protein</topology>
    </subcellularLocation>
</comment>
<dbReference type="HAMAP" id="MF_00189">
    <property type="entry name" value="YciB"/>
    <property type="match status" value="1"/>
</dbReference>
<dbReference type="STRING" id="658057.SAMN04488032_105109"/>
<evidence type="ECO:0000256" key="5">
    <source>
        <dbReference type="HAMAP-Rule" id="MF_00189"/>
    </source>
</evidence>
<keyword evidence="7" id="KW-1185">Reference proteome</keyword>
<dbReference type="InterPro" id="IPR006008">
    <property type="entry name" value="YciB"/>
</dbReference>
<keyword evidence="3 5" id="KW-1133">Transmembrane helix</keyword>
<evidence type="ECO:0000313" key="7">
    <source>
        <dbReference type="Proteomes" id="UP000193307"/>
    </source>
</evidence>
<dbReference type="EMBL" id="FWFW01000006">
    <property type="protein sequence ID" value="SLN45817.1"/>
    <property type="molecule type" value="Genomic_DNA"/>
</dbReference>
<keyword evidence="5" id="KW-0997">Cell inner membrane</keyword>
<dbReference type="Pfam" id="PF04279">
    <property type="entry name" value="IspA"/>
    <property type="match status" value="1"/>
</dbReference>
<evidence type="ECO:0000256" key="4">
    <source>
        <dbReference type="ARBA" id="ARBA00023136"/>
    </source>
</evidence>
<protein>
    <recommendedName>
        <fullName evidence="5">Inner membrane-spanning protein YciB</fullName>
    </recommendedName>
</protein>
<reference evidence="6 7" key="1">
    <citation type="submission" date="2017-03" db="EMBL/GenBank/DDBJ databases">
        <authorList>
            <person name="Afonso C.L."/>
            <person name="Miller P.J."/>
            <person name="Scott M.A."/>
            <person name="Spackman E."/>
            <person name="Goraichik I."/>
            <person name="Dimitrov K.M."/>
            <person name="Suarez D.L."/>
            <person name="Swayne D.E."/>
        </authorList>
    </citation>
    <scope>NUCLEOTIDE SEQUENCE [LARGE SCALE GENOMIC DNA]</scope>
    <source>
        <strain evidence="6 7">CECT 7971</strain>
    </source>
</reference>
<feature type="transmembrane region" description="Helical" evidence="5">
    <location>
        <begin position="69"/>
        <end position="90"/>
    </location>
</feature>
<sequence>MSEKNVKPWVKMTLEMGPILAFFIGFVLLKDREFVVGGQTYTGFVAMTALFIPLLAASTFALWRLTGKLSAMQIMTLVLVTVFGGLTIFLNDERFFKMKPTMIYTLFAGILGFGLLRGHSYLRVVMGEMMPMDHTGWMKLTLRVTLLFVGMAIANELIWRSMSTETWVKFKTFGLPLVMFGFFMSQSGLLARHATQPENDDPL</sequence>
<evidence type="ECO:0000313" key="6">
    <source>
        <dbReference type="EMBL" id="SLN45817.1"/>
    </source>
</evidence>
<comment type="function">
    <text evidence="5">Plays a role in cell envelope biogenesis, maintenance of cell envelope integrity and membrane homeostasis.</text>
</comment>
<gene>
    <name evidence="5 6" type="primary">yciB</name>
    <name evidence="6" type="ORF">PAM7971_02216</name>
</gene>
<keyword evidence="2 5" id="KW-0812">Transmembrane</keyword>
<evidence type="ECO:0000256" key="1">
    <source>
        <dbReference type="ARBA" id="ARBA00022475"/>
    </source>
</evidence>
<accession>A0A1Y5SQ45</accession>
<name>A0A1Y5SQ45_9RHOB</name>
<dbReference type="RefSeq" id="WP_085849348.1">
    <property type="nucleotide sequence ID" value="NZ_FNZV01000005.1"/>
</dbReference>
<feature type="transmembrane region" description="Helical" evidence="5">
    <location>
        <begin position="12"/>
        <end position="29"/>
    </location>
</feature>
<dbReference type="Proteomes" id="UP000193307">
    <property type="component" value="Unassembled WGS sequence"/>
</dbReference>
<feature type="transmembrane region" description="Helical" evidence="5">
    <location>
        <begin position="41"/>
        <end position="63"/>
    </location>
</feature>
<evidence type="ECO:0000256" key="3">
    <source>
        <dbReference type="ARBA" id="ARBA00022989"/>
    </source>
</evidence>
<dbReference type="PANTHER" id="PTHR36917">
    <property type="entry name" value="INTRACELLULAR SEPTATION PROTEIN A-RELATED"/>
    <property type="match status" value="1"/>
</dbReference>
<dbReference type="AlphaFoldDB" id="A0A1Y5SQ45"/>
<dbReference type="OrthoDB" id="9788219at2"/>
<organism evidence="6 7">
    <name type="scientific">Pacificibacter marinus</name>
    <dbReference type="NCBI Taxonomy" id="658057"/>
    <lineage>
        <taxon>Bacteria</taxon>
        <taxon>Pseudomonadati</taxon>
        <taxon>Pseudomonadota</taxon>
        <taxon>Alphaproteobacteria</taxon>
        <taxon>Rhodobacterales</taxon>
        <taxon>Roseobacteraceae</taxon>
        <taxon>Pacificibacter</taxon>
    </lineage>
</organism>